<organism evidence="6 7">
    <name type="scientific">Lyophyllum shimeji</name>
    <name type="common">Hon-shimeji</name>
    <name type="synonym">Tricholoma shimeji</name>
    <dbReference type="NCBI Taxonomy" id="47721"/>
    <lineage>
        <taxon>Eukaryota</taxon>
        <taxon>Fungi</taxon>
        <taxon>Dikarya</taxon>
        <taxon>Basidiomycota</taxon>
        <taxon>Agaricomycotina</taxon>
        <taxon>Agaricomycetes</taxon>
        <taxon>Agaricomycetidae</taxon>
        <taxon>Agaricales</taxon>
        <taxon>Tricholomatineae</taxon>
        <taxon>Lyophyllaceae</taxon>
        <taxon>Lyophyllum</taxon>
    </lineage>
</organism>
<dbReference type="GO" id="GO:0008422">
    <property type="term" value="F:beta-glucosidase activity"/>
    <property type="evidence" value="ECO:0007669"/>
    <property type="project" value="TreeGrafter"/>
</dbReference>
<reference evidence="6" key="1">
    <citation type="submission" date="2022-07" db="EMBL/GenBank/DDBJ databases">
        <title>The genome of Lyophyllum shimeji provides insight into the initial evolution of ectomycorrhizal fungal genome.</title>
        <authorList>
            <person name="Kobayashi Y."/>
            <person name="Shibata T."/>
            <person name="Hirakawa H."/>
            <person name="Shigenobu S."/>
            <person name="Nishiyama T."/>
            <person name="Yamada A."/>
            <person name="Hasebe M."/>
            <person name="Kawaguchi M."/>
        </authorList>
    </citation>
    <scope>NUCLEOTIDE SEQUENCE</scope>
    <source>
        <strain evidence="6">AT787</strain>
    </source>
</reference>
<evidence type="ECO:0000256" key="1">
    <source>
        <dbReference type="ARBA" id="ARBA00005641"/>
    </source>
</evidence>
<keyword evidence="2 4" id="KW-0378">Hydrolase</keyword>
<dbReference type="PANTHER" id="PTHR31297:SF13">
    <property type="entry name" value="PUTATIVE-RELATED"/>
    <property type="match status" value="1"/>
</dbReference>
<evidence type="ECO:0000256" key="4">
    <source>
        <dbReference type="RuleBase" id="RU361153"/>
    </source>
</evidence>
<evidence type="ECO:0000259" key="5">
    <source>
        <dbReference type="Pfam" id="PF00150"/>
    </source>
</evidence>
<feature type="domain" description="Glycoside hydrolase family 5" evidence="5">
    <location>
        <begin position="72"/>
        <end position="350"/>
    </location>
</feature>
<name>A0A9P3PWZ4_LYOSH</name>
<dbReference type="Gene3D" id="3.20.20.80">
    <property type="entry name" value="Glycosidases"/>
    <property type="match status" value="1"/>
</dbReference>
<dbReference type="EMBL" id="BRPK01000012">
    <property type="protein sequence ID" value="GLB42797.1"/>
    <property type="molecule type" value="Genomic_DNA"/>
</dbReference>
<evidence type="ECO:0000313" key="6">
    <source>
        <dbReference type="EMBL" id="GLB42797.1"/>
    </source>
</evidence>
<dbReference type="OrthoDB" id="1887033at2759"/>
<sequence length="491" mass="56999">MSFLHVGGTKIVDEQGREVVLRGAGLGGWMLMENFISGFPGCEFQIREALAEVLGVAKAEFFFDKFLENFFAEDDARFFKSLGLNCIRIAVNYRHFEDDQNPRVFKPDAFRHLDRAIAACAAQAVYTIIDLHSAPGGQSGGWHADAGTHLPAFWIHKDFQDRVVWLWTQIARRYKDNPWVAGYNVLNEPADPTPRAQRLVNLYDRLHTAIRGGGEEGAGDTRHIIFLDGNTFATDFSGFPEDVKDGKRWSNTAFAIHDYAVEGFPGERGEKYQGTPEEVEVLRQKYRRKRSWMDERALCVWNGEWGPVYARKEYESEETDRINERREQVLKDQLGIYKEDKLSWSIWLYKDIGFQGMVYVSRNTPYMQHFRDFLARKHRLAVDAWGKDDTHVKHIYAPIEALIRDSVADDAYLKLYPPLWSVQERVTRISRTILLAEFLVREWAEMFRGMEEDQLEELARSFRFENCEKREGLNRALREHAGVDLQEEVKH</sequence>
<accession>A0A9P3PWZ4</accession>
<gene>
    <name evidence="6" type="ORF">LshimejAT787_1202460</name>
</gene>
<dbReference type="SUPFAM" id="SSF51445">
    <property type="entry name" value="(Trans)glycosidases"/>
    <property type="match status" value="1"/>
</dbReference>
<dbReference type="GO" id="GO:0009986">
    <property type="term" value="C:cell surface"/>
    <property type="evidence" value="ECO:0007669"/>
    <property type="project" value="TreeGrafter"/>
</dbReference>
<dbReference type="PANTHER" id="PTHR31297">
    <property type="entry name" value="GLUCAN ENDO-1,6-BETA-GLUCOSIDASE B"/>
    <property type="match status" value="1"/>
</dbReference>
<dbReference type="InterPro" id="IPR001547">
    <property type="entry name" value="Glyco_hydro_5"/>
</dbReference>
<dbReference type="GO" id="GO:0009251">
    <property type="term" value="P:glucan catabolic process"/>
    <property type="evidence" value="ECO:0007669"/>
    <property type="project" value="TreeGrafter"/>
</dbReference>
<evidence type="ECO:0000256" key="3">
    <source>
        <dbReference type="ARBA" id="ARBA00023295"/>
    </source>
</evidence>
<dbReference type="InterPro" id="IPR017853">
    <property type="entry name" value="GH"/>
</dbReference>
<dbReference type="FunFam" id="3.20.20.80:FF:000130">
    <property type="entry name" value="Endoglucanase C"/>
    <property type="match status" value="1"/>
</dbReference>
<dbReference type="Proteomes" id="UP001063166">
    <property type="component" value="Unassembled WGS sequence"/>
</dbReference>
<keyword evidence="3 4" id="KW-0326">Glycosidase</keyword>
<evidence type="ECO:0000256" key="2">
    <source>
        <dbReference type="ARBA" id="ARBA00022801"/>
    </source>
</evidence>
<dbReference type="InterPro" id="IPR050386">
    <property type="entry name" value="Glycosyl_hydrolase_5"/>
</dbReference>
<dbReference type="GO" id="GO:0005576">
    <property type="term" value="C:extracellular region"/>
    <property type="evidence" value="ECO:0007669"/>
    <property type="project" value="TreeGrafter"/>
</dbReference>
<dbReference type="AlphaFoldDB" id="A0A9P3PWZ4"/>
<dbReference type="Pfam" id="PF00150">
    <property type="entry name" value="Cellulase"/>
    <property type="match status" value="1"/>
</dbReference>
<comment type="similarity">
    <text evidence="1 4">Belongs to the glycosyl hydrolase 5 (cellulase A) family.</text>
</comment>
<comment type="caution">
    <text evidence="6">The sequence shown here is derived from an EMBL/GenBank/DDBJ whole genome shotgun (WGS) entry which is preliminary data.</text>
</comment>
<keyword evidence="7" id="KW-1185">Reference proteome</keyword>
<evidence type="ECO:0000313" key="7">
    <source>
        <dbReference type="Proteomes" id="UP001063166"/>
    </source>
</evidence>
<protein>
    <submittedName>
        <fullName evidence="6">Glycosyl hydrolase 5 (Cellulase A) family protein</fullName>
    </submittedName>
</protein>
<proteinExistence type="inferred from homology"/>